<evidence type="ECO:0000313" key="3">
    <source>
        <dbReference type="Proteomes" id="UP000019194"/>
    </source>
</evidence>
<dbReference type="EMBL" id="CBWP010000075">
    <property type="protein sequence ID" value="CDL40627.1"/>
    <property type="molecule type" value="Genomic_DNA"/>
</dbReference>
<evidence type="ECO:0000313" key="2">
    <source>
        <dbReference type="EMBL" id="CDL40627.1"/>
    </source>
</evidence>
<keyword evidence="1" id="KW-0812">Transmembrane</keyword>
<dbReference type="AlphaFoldDB" id="A0A7G2ITY2"/>
<organism evidence="2 3">
    <name type="scientific">Citrobacter freundii</name>
    <dbReference type="NCBI Taxonomy" id="546"/>
    <lineage>
        <taxon>Bacteria</taxon>
        <taxon>Pseudomonadati</taxon>
        <taxon>Pseudomonadota</taxon>
        <taxon>Gammaproteobacteria</taxon>
        <taxon>Enterobacterales</taxon>
        <taxon>Enterobacteriaceae</taxon>
        <taxon>Citrobacter</taxon>
        <taxon>Citrobacter freundii complex</taxon>
    </lineage>
</organism>
<accession>A0A7G2ITY2</accession>
<reference evidence="2 3" key="1">
    <citation type="submission" date="2013-10" db="EMBL/GenBank/DDBJ databases">
        <title>Antibiotic resistance diversity of beta-lactamase producers in the General Hospital Vienna.</title>
        <authorList>
            <person name="Barisic I."/>
            <person name="Mitteregger D."/>
            <person name="Hirschl A.M."/>
            <person name="Noehammer C."/>
            <person name="Wiesinger-Mayr H."/>
        </authorList>
    </citation>
    <scope>NUCLEOTIDE SEQUENCE [LARGE SCALE GENOMIC DNA]</scope>
    <source>
        <strain evidence="2 3">ISC11</strain>
    </source>
</reference>
<name>A0A7G2ITY2_CITFR</name>
<proteinExistence type="predicted"/>
<evidence type="ECO:0000256" key="1">
    <source>
        <dbReference type="SAM" id="Phobius"/>
    </source>
</evidence>
<keyword evidence="1" id="KW-0472">Membrane</keyword>
<protein>
    <submittedName>
        <fullName evidence="2">Uncharacterized protein</fullName>
    </submittedName>
</protein>
<comment type="caution">
    <text evidence="2">The sequence shown here is derived from an EMBL/GenBank/DDBJ whole genome shotgun (WGS) entry which is preliminary data.</text>
</comment>
<keyword evidence="1" id="KW-1133">Transmembrane helix</keyword>
<feature type="transmembrane region" description="Helical" evidence="1">
    <location>
        <begin position="20"/>
        <end position="42"/>
    </location>
</feature>
<dbReference type="Proteomes" id="UP000019194">
    <property type="component" value="Unassembled WGS sequence"/>
</dbReference>
<sequence>MLTRFFVLPTITGCAGNEKIHHLILLVIGLATLLGSGGWLWYSRFAEKPLSCIGNMEWNIGSNRFAGTLSFRMYDNAGLATITGKLYGRNTSDISRNIYFNYTRQHEARVLQAMQVVKTFADSADETDINNTLPGFYRQSGQTLSLVMEEYKGAWIFASSNVPSLYCRKR</sequence>